<dbReference type="AlphaFoldDB" id="A0A346NPZ2"/>
<dbReference type="OrthoDB" id="6322244at2"/>
<keyword evidence="1" id="KW-0732">Signal</keyword>
<evidence type="ECO:0000313" key="3">
    <source>
        <dbReference type="Proteomes" id="UP000262073"/>
    </source>
</evidence>
<evidence type="ECO:0000313" key="2">
    <source>
        <dbReference type="EMBL" id="AXR07599.1"/>
    </source>
</evidence>
<keyword evidence="3" id="KW-1185">Reference proteome</keyword>
<dbReference type="EMBL" id="CP031769">
    <property type="protein sequence ID" value="AXR07599.1"/>
    <property type="molecule type" value="Genomic_DNA"/>
</dbReference>
<dbReference type="InterPro" id="IPR020008">
    <property type="entry name" value="GlyGly_CTERM"/>
</dbReference>
<proteinExistence type="predicted"/>
<dbReference type="NCBIfam" id="NF038116">
    <property type="entry name" value="Sden1266_dom"/>
    <property type="match status" value="1"/>
</dbReference>
<feature type="signal peptide" evidence="1">
    <location>
        <begin position="1"/>
        <end position="23"/>
    </location>
</feature>
<organism evidence="2 3">
    <name type="scientific">Salinimonas sediminis</name>
    <dbReference type="NCBI Taxonomy" id="2303538"/>
    <lineage>
        <taxon>Bacteria</taxon>
        <taxon>Pseudomonadati</taxon>
        <taxon>Pseudomonadota</taxon>
        <taxon>Gammaproteobacteria</taxon>
        <taxon>Alteromonadales</taxon>
        <taxon>Alteromonadaceae</taxon>
        <taxon>Alteromonas/Salinimonas group</taxon>
        <taxon>Salinimonas</taxon>
    </lineage>
</organism>
<reference evidence="2 3" key="1">
    <citation type="submission" date="2018-08" db="EMBL/GenBank/DDBJ databases">
        <title>Salinimonas sediminis sp. nov., a piezophilic bacterium isolated from a deep-sea sediment sample from the New Britain Trench.</title>
        <authorList>
            <person name="Cao J."/>
        </authorList>
    </citation>
    <scope>NUCLEOTIDE SEQUENCE [LARGE SCALE GENOMIC DNA]</scope>
    <source>
        <strain evidence="2 3">N102</strain>
    </source>
</reference>
<feature type="chain" id="PRO_5016732073" evidence="1">
    <location>
        <begin position="24"/>
        <end position="244"/>
    </location>
</feature>
<dbReference type="KEGG" id="salm:D0Y50_15265"/>
<dbReference type="RefSeq" id="WP_117317769.1">
    <property type="nucleotide sequence ID" value="NZ_CP031769.1"/>
</dbReference>
<accession>A0A346NPZ2</accession>
<dbReference type="Proteomes" id="UP000262073">
    <property type="component" value="Chromosome"/>
</dbReference>
<gene>
    <name evidence="2" type="ORF">D0Y50_15265</name>
</gene>
<dbReference type="NCBIfam" id="TIGR03501">
    <property type="entry name" value="GlyGly_CTERM"/>
    <property type="match status" value="1"/>
</dbReference>
<name>A0A346NPZ2_9ALTE</name>
<protein>
    <submittedName>
        <fullName evidence="2">GlyGly-CTERM sorting domain-containing protein</fullName>
    </submittedName>
</protein>
<evidence type="ECO:0000256" key="1">
    <source>
        <dbReference type="SAM" id="SignalP"/>
    </source>
</evidence>
<sequence>MTAYHVFFTMVMIIAGGFHSVTAAENSPDVKVIESQFDQPLPAPATTKSQQALPHNTTSKRSLSSFSAKGKFALSHQDEPDYWVFDAWSELYNDDDYDGYYSSLRLSVDVDSVYTQAPVYLVIYLGDETEYNSVHVSSVFTVYGDDSNDYLVMDIALVTGFRPYDYDVLVEVYDASTDALLTYSDALDDADLSYLSLESADYDREQGETVVVVEEHGGSTGVFSLLALSALAVVRIRKRIKKSG</sequence>